<dbReference type="PANTHER" id="PTHR36973:SF4">
    <property type="entry name" value="NODULATION PROTEIN"/>
    <property type="match status" value="1"/>
</dbReference>
<organism evidence="3 4">
    <name type="scientific">Skermanella aerolata</name>
    <dbReference type="NCBI Taxonomy" id="393310"/>
    <lineage>
        <taxon>Bacteria</taxon>
        <taxon>Pseudomonadati</taxon>
        <taxon>Pseudomonadota</taxon>
        <taxon>Alphaproteobacteria</taxon>
        <taxon>Rhodospirillales</taxon>
        <taxon>Azospirillaceae</taxon>
        <taxon>Skermanella</taxon>
    </lineage>
</organism>
<dbReference type="InterPro" id="IPR006342">
    <property type="entry name" value="FkbM_mtfrase"/>
</dbReference>
<evidence type="ECO:0000313" key="4">
    <source>
        <dbReference type="Proteomes" id="UP000321523"/>
    </source>
</evidence>
<feature type="compositionally biased region" description="Basic and acidic residues" evidence="1">
    <location>
        <begin position="367"/>
        <end position="382"/>
    </location>
</feature>
<dbReference type="NCBIfam" id="TIGR01444">
    <property type="entry name" value="fkbM_fam"/>
    <property type="match status" value="1"/>
</dbReference>
<dbReference type="Pfam" id="PF05050">
    <property type="entry name" value="Methyltransf_21"/>
    <property type="match status" value="1"/>
</dbReference>
<accession>A0A512DNN1</accession>
<evidence type="ECO:0000256" key="1">
    <source>
        <dbReference type="SAM" id="MobiDB-lite"/>
    </source>
</evidence>
<proteinExistence type="predicted"/>
<feature type="region of interest" description="Disordered" evidence="1">
    <location>
        <begin position="364"/>
        <end position="389"/>
    </location>
</feature>
<name>A0A512DNN1_9PROT</name>
<dbReference type="AlphaFoldDB" id="A0A512DNN1"/>
<dbReference type="Gene3D" id="3.40.50.150">
    <property type="entry name" value="Vaccinia Virus protein VP39"/>
    <property type="match status" value="1"/>
</dbReference>
<dbReference type="SUPFAM" id="SSF53335">
    <property type="entry name" value="S-adenosyl-L-methionine-dependent methyltransferases"/>
    <property type="match status" value="1"/>
</dbReference>
<keyword evidence="4" id="KW-1185">Reference proteome</keyword>
<dbReference type="RefSeq" id="WP_044428843.1">
    <property type="nucleotide sequence ID" value="NZ_BJYZ01000009.1"/>
</dbReference>
<dbReference type="EMBL" id="BJYZ01000009">
    <property type="protein sequence ID" value="GEO38069.1"/>
    <property type="molecule type" value="Genomic_DNA"/>
</dbReference>
<comment type="caution">
    <text evidence="3">The sequence shown here is derived from an EMBL/GenBank/DDBJ whole genome shotgun (WGS) entry which is preliminary data.</text>
</comment>
<dbReference type="Proteomes" id="UP000321523">
    <property type="component" value="Unassembled WGS sequence"/>
</dbReference>
<reference evidence="3 4" key="1">
    <citation type="submission" date="2019-07" db="EMBL/GenBank/DDBJ databases">
        <title>Whole genome shotgun sequence of Skermanella aerolata NBRC 106429.</title>
        <authorList>
            <person name="Hosoyama A."/>
            <person name="Uohara A."/>
            <person name="Ohji S."/>
            <person name="Ichikawa N."/>
        </authorList>
    </citation>
    <scope>NUCLEOTIDE SEQUENCE [LARGE SCALE GENOMIC DNA]</scope>
    <source>
        <strain evidence="3 4">NBRC 106429</strain>
    </source>
</reference>
<dbReference type="InterPro" id="IPR053188">
    <property type="entry name" value="FkbM_Methyltransferase"/>
</dbReference>
<dbReference type="InterPro" id="IPR029063">
    <property type="entry name" value="SAM-dependent_MTases_sf"/>
</dbReference>
<evidence type="ECO:0000259" key="2">
    <source>
        <dbReference type="Pfam" id="PF05050"/>
    </source>
</evidence>
<evidence type="ECO:0000313" key="3">
    <source>
        <dbReference type="EMBL" id="GEO38069.1"/>
    </source>
</evidence>
<dbReference type="GO" id="GO:0008171">
    <property type="term" value="F:O-methyltransferase activity"/>
    <property type="evidence" value="ECO:0007669"/>
    <property type="project" value="TreeGrafter"/>
</dbReference>
<gene>
    <name evidence="3" type="ORF">SAE02_22170</name>
</gene>
<sequence>MFEDAIGWLSNPALDALTGHPLFEETAVAAFLAEQPLTFIDIGARGGTHHLVRPAAGRVAVLAFEPDPEGYETLLNEAASGTPWAHFRVEPAALAGREGRMPLHLLAVPTNHSLLPPNEAFTRRYAMEKFAKTGEIEVEATTLDRVVFADHGPSGEGNGPHRGLPWGEFIKLDTQGSEYDILTGAERTLRETTVAVFCEVEFCELYQGQRLFSDVERFLRERGFSFFGFLNFAGRSRKQLDKRTRLGRERALWADALFFKDPLPGGPAAPDGTAATPRQYAVLIVVALLTGYFDYALELNALLGSPSQREAMERLVQDIARQPPDRTVAAIRDLAAAAERDPGGATVALGRLVDSRRSFFDYMDLPVKPEKQDPSAKPEKQGSDPTVKP</sequence>
<feature type="domain" description="Methyltransferase FkbM" evidence="2">
    <location>
        <begin position="41"/>
        <end position="226"/>
    </location>
</feature>
<protein>
    <recommendedName>
        <fullName evidence="2">Methyltransferase FkbM domain-containing protein</fullName>
    </recommendedName>
</protein>
<dbReference type="PANTHER" id="PTHR36973">
    <property type="entry name" value="SLL1456 PROTEIN-RELATED"/>
    <property type="match status" value="1"/>
</dbReference>